<evidence type="ECO:0000259" key="6">
    <source>
        <dbReference type="PROSITE" id="PS50893"/>
    </source>
</evidence>
<dbReference type="Pfam" id="PF00005">
    <property type="entry name" value="ABC_tran"/>
    <property type="match status" value="1"/>
</dbReference>
<evidence type="ECO:0000256" key="1">
    <source>
        <dbReference type="ARBA" id="ARBA00004651"/>
    </source>
</evidence>
<keyword evidence="4 5" id="KW-0472">Membrane</keyword>
<dbReference type="PROSITE" id="PS50929">
    <property type="entry name" value="ABC_TM1F"/>
    <property type="match status" value="1"/>
</dbReference>
<dbReference type="InterPro" id="IPR039421">
    <property type="entry name" value="Type_1_exporter"/>
</dbReference>
<dbReference type="PANTHER" id="PTHR43394">
    <property type="entry name" value="ATP-DEPENDENT PERMEASE MDL1, MITOCHONDRIAL"/>
    <property type="match status" value="1"/>
</dbReference>
<dbReference type="SUPFAM" id="SSF90123">
    <property type="entry name" value="ABC transporter transmembrane region"/>
    <property type="match status" value="1"/>
</dbReference>
<dbReference type="Pfam" id="PF00664">
    <property type="entry name" value="ABC_membrane"/>
    <property type="match status" value="1"/>
</dbReference>
<name>A0A4R5DTK4_9ACTN</name>
<dbReference type="GO" id="GO:0005524">
    <property type="term" value="F:ATP binding"/>
    <property type="evidence" value="ECO:0007669"/>
    <property type="project" value="UniProtKB-KW"/>
</dbReference>
<dbReference type="PROSITE" id="PS00211">
    <property type="entry name" value="ABC_TRANSPORTER_1"/>
    <property type="match status" value="1"/>
</dbReference>
<dbReference type="PROSITE" id="PS50893">
    <property type="entry name" value="ABC_TRANSPORTER_2"/>
    <property type="match status" value="1"/>
</dbReference>
<evidence type="ECO:0000256" key="3">
    <source>
        <dbReference type="ARBA" id="ARBA00022989"/>
    </source>
</evidence>
<dbReference type="InterPro" id="IPR017871">
    <property type="entry name" value="ABC_transporter-like_CS"/>
</dbReference>
<dbReference type="InterPro" id="IPR027417">
    <property type="entry name" value="P-loop_NTPase"/>
</dbReference>
<evidence type="ECO:0000256" key="5">
    <source>
        <dbReference type="SAM" id="Phobius"/>
    </source>
</evidence>
<dbReference type="GO" id="GO:0005886">
    <property type="term" value="C:plasma membrane"/>
    <property type="evidence" value="ECO:0007669"/>
    <property type="project" value="UniProtKB-SubCell"/>
</dbReference>
<dbReference type="EMBL" id="SMKZ01000001">
    <property type="protein sequence ID" value="TDE15744.1"/>
    <property type="molecule type" value="Genomic_DNA"/>
</dbReference>
<dbReference type="SUPFAM" id="SSF52540">
    <property type="entry name" value="P-loop containing nucleoside triphosphate hydrolases"/>
    <property type="match status" value="1"/>
</dbReference>
<feature type="transmembrane region" description="Helical" evidence="5">
    <location>
        <begin position="145"/>
        <end position="164"/>
    </location>
</feature>
<dbReference type="AlphaFoldDB" id="A0A4R5DTK4"/>
<keyword evidence="2 5" id="KW-0812">Transmembrane</keyword>
<dbReference type="InParanoid" id="A0A4R5DTK4"/>
<accession>A0A4R5DTK4</accession>
<dbReference type="InterPro" id="IPR003439">
    <property type="entry name" value="ABC_transporter-like_ATP-bd"/>
</dbReference>
<keyword evidence="3 5" id="KW-1133">Transmembrane helix</keyword>
<comment type="subcellular location">
    <subcellularLocation>
        <location evidence="1">Cell membrane</location>
        <topology evidence="1">Multi-pass membrane protein</topology>
    </subcellularLocation>
</comment>
<feature type="transmembrane region" description="Helical" evidence="5">
    <location>
        <begin position="170"/>
        <end position="189"/>
    </location>
</feature>
<feature type="transmembrane region" description="Helical" evidence="5">
    <location>
        <begin position="69"/>
        <end position="88"/>
    </location>
</feature>
<keyword evidence="8" id="KW-0547">Nucleotide-binding</keyword>
<dbReference type="Proteomes" id="UP000294739">
    <property type="component" value="Unassembled WGS sequence"/>
</dbReference>
<dbReference type="GO" id="GO:0016887">
    <property type="term" value="F:ATP hydrolysis activity"/>
    <property type="evidence" value="ECO:0007669"/>
    <property type="project" value="InterPro"/>
</dbReference>
<evidence type="ECO:0000256" key="2">
    <source>
        <dbReference type="ARBA" id="ARBA00022692"/>
    </source>
</evidence>
<comment type="caution">
    <text evidence="8">The sequence shown here is derived from an EMBL/GenBank/DDBJ whole genome shotgun (WGS) entry which is preliminary data.</text>
</comment>
<dbReference type="Gene3D" id="3.40.50.300">
    <property type="entry name" value="P-loop containing nucleotide triphosphate hydrolases"/>
    <property type="match status" value="1"/>
</dbReference>
<sequence>MRALPFADPGVPDTRSRTRFLTWLARAQWRTLAIGAFFGITWMLSQALMPWAIGHGIDGIVDDDTSSTARWAALVGVLGLAQALFGVARHRASVANWLYAAFRVIQVVSRHTARTGPAVPKAMPTGEVVATVSSDSMHIGHAMEVTPRFAGAIVSYAVVSGIVLTTSVPLGLMVLIGVPLLVVAMGPIIRPLQQRQRRQREALGDLTALGADTVAGLRVLRGIGGERVFTRRYAERSETVRGAGVKLASTQALLDAVLVLLPGIFLVLLTWVGARLVLDGSIEPGALVALYGYAFFLLMPVRTAGEMAFAATRAVVAARRVLAVLAVEREVVDHAPRKPVAVPAGQDVPSAVPPAGALVDDVTGLRVEPGSLTMLVSDDPTFTAALADRLGRLVPEARVRFGGVPLDEVPVAEVRRRIVVSDPEPTLFTGTLRGGLDPYGRHDDAALAAAMGTASAGDVLETLREGLDSMVEERGRSLSGGQRQRVALARVLVNDPEILVLVEPTSAVDAHTEAAIAQRLRDARAGRTTVVVTASPLMLATAETVVWFDDGRPAAVGTHDELMSTTPAYRRTVTREEDPE</sequence>
<dbReference type="InterPro" id="IPR011527">
    <property type="entry name" value="ABC1_TM_dom"/>
</dbReference>
<gene>
    <name evidence="8" type="ORF">E1269_00055</name>
</gene>
<evidence type="ECO:0000256" key="4">
    <source>
        <dbReference type="ARBA" id="ARBA00023136"/>
    </source>
</evidence>
<feature type="domain" description="ABC transmembrane type-1" evidence="7">
    <location>
        <begin position="33"/>
        <end position="313"/>
    </location>
</feature>
<dbReference type="Gene3D" id="1.20.1560.10">
    <property type="entry name" value="ABC transporter type 1, transmembrane domain"/>
    <property type="match status" value="1"/>
</dbReference>
<evidence type="ECO:0000313" key="8">
    <source>
        <dbReference type="EMBL" id="TDE15744.1"/>
    </source>
</evidence>
<dbReference type="RefSeq" id="WP_131889749.1">
    <property type="nucleotide sequence ID" value="NZ_SMKZ01000001.1"/>
</dbReference>
<dbReference type="PANTHER" id="PTHR43394:SF1">
    <property type="entry name" value="ATP-BINDING CASSETTE SUB-FAMILY B MEMBER 10, MITOCHONDRIAL"/>
    <property type="match status" value="1"/>
</dbReference>
<organism evidence="8 9">
    <name type="scientific">Jiangella asiatica</name>
    <dbReference type="NCBI Taxonomy" id="2530372"/>
    <lineage>
        <taxon>Bacteria</taxon>
        <taxon>Bacillati</taxon>
        <taxon>Actinomycetota</taxon>
        <taxon>Actinomycetes</taxon>
        <taxon>Jiangellales</taxon>
        <taxon>Jiangellaceae</taxon>
        <taxon>Jiangella</taxon>
    </lineage>
</organism>
<dbReference type="GO" id="GO:0015421">
    <property type="term" value="F:ABC-type oligopeptide transporter activity"/>
    <property type="evidence" value="ECO:0007669"/>
    <property type="project" value="TreeGrafter"/>
</dbReference>
<keyword evidence="9" id="KW-1185">Reference proteome</keyword>
<proteinExistence type="predicted"/>
<feature type="domain" description="ABC transporter" evidence="6">
    <location>
        <begin position="343"/>
        <end position="575"/>
    </location>
</feature>
<evidence type="ECO:0000313" key="9">
    <source>
        <dbReference type="Proteomes" id="UP000294739"/>
    </source>
</evidence>
<dbReference type="InterPro" id="IPR036640">
    <property type="entry name" value="ABC1_TM_sf"/>
</dbReference>
<dbReference type="OrthoDB" id="4966664at2"/>
<reference evidence="8 9" key="1">
    <citation type="submission" date="2019-03" db="EMBL/GenBank/DDBJ databases">
        <title>Draft genome sequences of novel Actinobacteria.</title>
        <authorList>
            <person name="Sahin N."/>
            <person name="Ay H."/>
            <person name="Saygin H."/>
        </authorList>
    </citation>
    <scope>NUCLEOTIDE SEQUENCE [LARGE SCALE GENOMIC DNA]</scope>
    <source>
        <strain evidence="8 9">5K138</strain>
    </source>
</reference>
<protein>
    <submittedName>
        <fullName evidence="8">ABC transporter ATP-binding protein</fullName>
    </submittedName>
</protein>
<evidence type="ECO:0000259" key="7">
    <source>
        <dbReference type="PROSITE" id="PS50929"/>
    </source>
</evidence>
<feature type="transmembrane region" description="Helical" evidence="5">
    <location>
        <begin position="256"/>
        <end position="278"/>
    </location>
</feature>
<feature type="transmembrane region" description="Helical" evidence="5">
    <location>
        <begin position="29"/>
        <end position="49"/>
    </location>
</feature>
<keyword evidence="8" id="KW-0067">ATP-binding</keyword>
<feature type="transmembrane region" description="Helical" evidence="5">
    <location>
        <begin position="284"/>
        <end position="301"/>
    </location>
</feature>